<sequence length="323" mass="35972">MPASAGFLISPAMNKSPAPSVYFIGLGALGILYAKAIENALGKHSVTFAADKKRCERYKQEEIYLNDQRCFFNFVTPDESSAPADFLFFSVKGTALDDAIKTAAPLVNENTVIISLLNGISSEEILKKAFPQANVLYCIGQKMDALKQGSKVIYRDLGELCIGIPKNNQNPKLEAALRRTEDFFDSISLPYVSEEDIIHRMWCKWMLNVGVNQAVMINEGKFRTVHQEGAPRETMKAAMREVLALSQKNGVCLTEDEYLQYLGIIDKLNPEGMPSMRQDGVNKRRSEVEMFAGTVVALGKELGVPTPVNEKILQKVREMESNY</sequence>
<dbReference type="UniPathway" id="UPA00028">
    <property type="reaction ID" value="UER00004"/>
</dbReference>
<feature type="domain" description="Ketopantoate reductase N-terminal" evidence="11">
    <location>
        <begin position="21"/>
        <end position="163"/>
    </location>
</feature>
<dbReference type="Pfam" id="PF02558">
    <property type="entry name" value="ApbA"/>
    <property type="match status" value="1"/>
</dbReference>
<dbReference type="InterPro" id="IPR051402">
    <property type="entry name" value="KPR-Related"/>
</dbReference>
<comment type="pathway">
    <text evidence="1 10">Cofactor biosynthesis; (R)-pantothenate biosynthesis; (R)-pantoate from 3-methyl-2-oxobutanoate: step 2/2.</text>
</comment>
<evidence type="ECO:0000256" key="8">
    <source>
        <dbReference type="ARBA" id="ARBA00032024"/>
    </source>
</evidence>
<dbReference type="Gene3D" id="1.10.1040.10">
    <property type="entry name" value="N-(1-d-carboxylethyl)-l-norvaline Dehydrogenase, domain 2"/>
    <property type="match status" value="1"/>
</dbReference>
<dbReference type="RefSeq" id="WP_084081432.1">
    <property type="nucleotide sequence ID" value="NZ_CAJTBZ010000009.1"/>
</dbReference>
<evidence type="ECO:0000256" key="4">
    <source>
        <dbReference type="ARBA" id="ARBA00019465"/>
    </source>
</evidence>
<name>A0A227KRX1_9BURK</name>
<dbReference type="Proteomes" id="UP000214610">
    <property type="component" value="Unassembled WGS sequence"/>
</dbReference>
<dbReference type="GO" id="GO:0015940">
    <property type="term" value="P:pantothenate biosynthetic process"/>
    <property type="evidence" value="ECO:0007669"/>
    <property type="project" value="UniProtKB-UniPathway"/>
</dbReference>
<dbReference type="InterPro" id="IPR013332">
    <property type="entry name" value="KPR_N"/>
</dbReference>
<dbReference type="SUPFAM" id="SSF48179">
    <property type="entry name" value="6-phosphogluconate dehydrogenase C-terminal domain-like"/>
    <property type="match status" value="1"/>
</dbReference>
<dbReference type="NCBIfam" id="TIGR00745">
    <property type="entry name" value="apbA_panE"/>
    <property type="match status" value="1"/>
</dbReference>
<dbReference type="Gene3D" id="3.40.50.720">
    <property type="entry name" value="NAD(P)-binding Rossmann-like Domain"/>
    <property type="match status" value="1"/>
</dbReference>
<dbReference type="PANTHER" id="PTHR21708">
    <property type="entry name" value="PROBABLE 2-DEHYDROPANTOATE 2-REDUCTASE"/>
    <property type="match status" value="1"/>
</dbReference>
<evidence type="ECO:0000256" key="10">
    <source>
        <dbReference type="RuleBase" id="RU362068"/>
    </source>
</evidence>
<dbReference type="GO" id="GO:0005737">
    <property type="term" value="C:cytoplasm"/>
    <property type="evidence" value="ECO:0007669"/>
    <property type="project" value="TreeGrafter"/>
</dbReference>
<comment type="function">
    <text evidence="10">Catalyzes the NADPH-dependent reduction of ketopantoate into pantoic acid.</text>
</comment>
<comment type="caution">
    <text evidence="13">The sequence shown here is derived from an EMBL/GenBank/DDBJ whole genome shotgun (WGS) entry which is preliminary data.</text>
</comment>
<gene>
    <name evidence="13" type="ORF">ADH67_02840</name>
</gene>
<dbReference type="PANTHER" id="PTHR21708:SF26">
    <property type="entry name" value="2-DEHYDROPANTOATE 2-REDUCTASE"/>
    <property type="match status" value="1"/>
</dbReference>
<comment type="similarity">
    <text evidence="2 10">Belongs to the ketopantoate reductase family.</text>
</comment>
<feature type="domain" description="Ketopantoate reductase C-terminal" evidence="12">
    <location>
        <begin position="196"/>
        <end position="320"/>
    </location>
</feature>
<evidence type="ECO:0000256" key="7">
    <source>
        <dbReference type="ARBA" id="ARBA00023002"/>
    </source>
</evidence>
<organism evidence="13 14">
    <name type="scientific">Turicimonas muris</name>
    <dbReference type="NCBI Taxonomy" id="1796652"/>
    <lineage>
        <taxon>Bacteria</taxon>
        <taxon>Pseudomonadati</taxon>
        <taxon>Pseudomonadota</taxon>
        <taxon>Betaproteobacteria</taxon>
        <taxon>Burkholderiales</taxon>
        <taxon>Sutterellaceae</taxon>
        <taxon>Turicimonas</taxon>
    </lineage>
</organism>
<keyword evidence="14" id="KW-1185">Reference proteome</keyword>
<dbReference type="AlphaFoldDB" id="A0A227KRX1"/>
<accession>A0A227KRX1</accession>
<dbReference type="GO" id="GO:0008677">
    <property type="term" value="F:2-dehydropantoate 2-reductase activity"/>
    <property type="evidence" value="ECO:0007669"/>
    <property type="project" value="UniProtKB-EC"/>
</dbReference>
<dbReference type="EMBL" id="NHMP01000001">
    <property type="protein sequence ID" value="OXE51250.1"/>
    <property type="molecule type" value="Genomic_DNA"/>
</dbReference>
<evidence type="ECO:0000256" key="6">
    <source>
        <dbReference type="ARBA" id="ARBA00022857"/>
    </source>
</evidence>
<reference evidence="14" key="1">
    <citation type="submission" date="2017-05" db="EMBL/GenBank/DDBJ databases">
        <title>Improved OligoMM genomes.</title>
        <authorList>
            <person name="Garzetti D."/>
        </authorList>
    </citation>
    <scope>NUCLEOTIDE SEQUENCE [LARGE SCALE GENOMIC DNA]</scope>
    <source>
        <strain evidence="14">YL45</strain>
    </source>
</reference>
<dbReference type="InterPro" id="IPR003710">
    <property type="entry name" value="ApbA"/>
</dbReference>
<evidence type="ECO:0000259" key="11">
    <source>
        <dbReference type="Pfam" id="PF02558"/>
    </source>
</evidence>
<evidence type="ECO:0000256" key="1">
    <source>
        <dbReference type="ARBA" id="ARBA00004994"/>
    </source>
</evidence>
<evidence type="ECO:0000313" key="14">
    <source>
        <dbReference type="Proteomes" id="UP000214610"/>
    </source>
</evidence>
<keyword evidence="6 10" id="KW-0521">NADP</keyword>
<evidence type="ECO:0000313" key="13">
    <source>
        <dbReference type="EMBL" id="OXE51250.1"/>
    </source>
</evidence>
<dbReference type="InterPro" id="IPR036291">
    <property type="entry name" value="NAD(P)-bd_dom_sf"/>
</dbReference>
<keyword evidence="7 10" id="KW-0560">Oxidoreductase</keyword>
<evidence type="ECO:0000259" key="12">
    <source>
        <dbReference type="Pfam" id="PF08546"/>
    </source>
</evidence>
<evidence type="ECO:0000256" key="9">
    <source>
        <dbReference type="ARBA" id="ARBA00048793"/>
    </source>
</evidence>
<evidence type="ECO:0000256" key="5">
    <source>
        <dbReference type="ARBA" id="ARBA00022655"/>
    </source>
</evidence>
<dbReference type="Pfam" id="PF08546">
    <property type="entry name" value="ApbA_C"/>
    <property type="match status" value="1"/>
</dbReference>
<proteinExistence type="inferred from homology"/>
<dbReference type="SUPFAM" id="SSF51735">
    <property type="entry name" value="NAD(P)-binding Rossmann-fold domains"/>
    <property type="match status" value="1"/>
</dbReference>
<keyword evidence="5 10" id="KW-0566">Pantothenate biosynthesis</keyword>
<dbReference type="InterPro" id="IPR013752">
    <property type="entry name" value="KPA_reductase"/>
</dbReference>
<evidence type="ECO:0000256" key="3">
    <source>
        <dbReference type="ARBA" id="ARBA00013014"/>
    </source>
</evidence>
<evidence type="ECO:0000256" key="2">
    <source>
        <dbReference type="ARBA" id="ARBA00007870"/>
    </source>
</evidence>
<dbReference type="InterPro" id="IPR008927">
    <property type="entry name" value="6-PGluconate_DH-like_C_sf"/>
</dbReference>
<comment type="catalytic activity">
    <reaction evidence="9 10">
        <text>(R)-pantoate + NADP(+) = 2-dehydropantoate + NADPH + H(+)</text>
        <dbReference type="Rhea" id="RHEA:16233"/>
        <dbReference type="ChEBI" id="CHEBI:11561"/>
        <dbReference type="ChEBI" id="CHEBI:15378"/>
        <dbReference type="ChEBI" id="CHEBI:15980"/>
        <dbReference type="ChEBI" id="CHEBI:57783"/>
        <dbReference type="ChEBI" id="CHEBI:58349"/>
        <dbReference type="EC" id="1.1.1.169"/>
    </reaction>
</comment>
<dbReference type="EC" id="1.1.1.169" evidence="3 10"/>
<protein>
    <recommendedName>
        <fullName evidence="4 10">2-dehydropantoate 2-reductase</fullName>
        <ecNumber evidence="3 10">1.1.1.169</ecNumber>
    </recommendedName>
    <alternativeName>
        <fullName evidence="8 10">Ketopantoate reductase</fullName>
    </alternativeName>
</protein>
<dbReference type="InterPro" id="IPR013328">
    <property type="entry name" value="6PGD_dom2"/>
</dbReference>